<proteinExistence type="predicted"/>
<sequence length="66" mass="7720">MLILLASITYRKLYSEVTFIALLQKFFVLTEIFHKEICKNVIAPALKFDQPWKDVCSPQIILESFN</sequence>
<dbReference type="Proteomes" id="UP000775213">
    <property type="component" value="Unassembled WGS sequence"/>
</dbReference>
<keyword evidence="2" id="KW-1185">Reference proteome</keyword>
<dbReference type="EMBL" id="JAGFBR010000016">
    <property type="protein sequence ID" value="KAH0453492.1"/>
    <property type="molecule type" value="Genomic_DNA"/>
</dbReference>
<reference evidence="1 2" key="1">
    <citation type="journal article" date="2021" name="Hortic Res">
        <title>Chromosome-scale assembly of the Dendrobium chrysotoxum genome enhances the understanding of orchid evolution.</title>
        <authorList>
            <person name="Zhang Y."/>
            <person name="Zhang G.Q."/>
            <person name="Zhang D."/>
            <person name="Liu X.D."/>
            <person name="Xu X.Y."/>
            <person name="Sun W.H."/>
            <person name="Yu X."/>
            <person name="Zhu X."/>
            <person name="Wang Z.W."/>
            <person name="Zhao X."/>
            <person name="Zhong W.Y."/>
            <person name="Chen H."/>
            <person name="Yin W.L."/>
            <person name="Huang T."/>
            <person name="Niu S.C."/>
            <person name="Liu Z.J."/>
        </authorList>
    </citation>
    <scope>NUCLEOTIDE SEQUENCE [LARGE SCALE GENOMIC DNA]</scope>
    <source>
        <strain evidence="1">Lindl</strain>
    </source>
</reference>
<comment type="caution">
    <text evidence="1">The sequence shown here is derived from an EMBL/GenBank/DDBJ whole genome shotgun (WGS) entry which is preliminary data.</text>
</comment>
<protein>
    <submittedName>
        <fullName evidence="1">Uncharacterized protein</fullName>
    </submittedName>
</protein>
<dbReference type="AlphaFoldDB" id="A0AAV7GB81"/>
<accession>A0AAV7GB81</accession>
<evidence type="ECO:0000313" key="1">
    <source>
        <dbReference type="EMBL" id="KAH0453492.1"/>
    </source>
</evidence>
<name>A0AAV7GB81_DENCH</name>
<evidence type="ECO:0000313" key="2">
    <source>
        <dbReference type="Proteomes" id="UP000775213"/>
    </source>
</evidence>
<gene>
    <name evidence="1" type="ORF">IEQ34_017816</name>
</gene>
<organism evidence="1 2">
    <name type="scientific">Dendrobium chrysotoxum</name>
    <name type="common">Orchid</name>
    <dbReference type="NCBI Taxonomy" id="161865"/>
    <lineage>
        <taxon>Eukaryota</taxon>
        <taxon>Viridiplantae</taxon>
        <taxon>Streptophyta</taxon>
        <taxon>Embryophyta</taxon>
        <taxon>Tracheophyta</taxon>
        <taxon>Spermatophyta</taxon>
        <taxon>Magnoliopsida</taxon>
        <taxon>Liliopsida</taxon>
        <taxon>Asparagales</taxon>
        <taxon>Orchidaceae</taxon>
        <taxon>Epidendroideae</taxon>
        <taxon>Malaxideae</taxon>
        <taxon>Dendrobiinae</taxon>
        <taxon>Dendrobium</taxon>
    </lineage>
</organism>